<reference evidence="3" key="1">
    <citation type="submission" date="2022-10" db="EMBL/GenBank/DDBJ databases">
        <title>Culturing micro-colonial fungi from biological soil crusts in the Mojave desert and describing Neophaeococcomyces mojavensis, and introducing the new genera and species Taxawa tesnikishii.</title>
        <authorList>
            <person name="Kurbessoian T."/>
            <person name="Stajich J.E."/>
        </authorList>
    </citation>
    <scope>NUCLEOTIDE SEQUENCE</scope>
    <source>
        <strain evidence="3">TK_41</strain>
    </source>
</reference>
<dbReference type="SUPFAM" id="SSF52540">
    <property type="entry name" value="P-loop containing nucleoside triphosphate hydrolases"/>
    <property type="match status" value="1"/>
</dbReference>
<feature type="domain" description="ATPase AAA-type core" evidence="1">
    <location>
        <begin position="16"/>
        <end position="92"/>
    </location>
</feature>
<name>A0AA38XI91_9EURO</name>
<dbReference type="GO" id="GO:0016887">
    <property type="term" value="F:ATP hydrolysis activity"/>
    <property type="evidence" value="ECO:0007669"/>
    <property type="project" value="InterPro"/>
</dbReference>
<evidence type="ECO:0000313" key="3">
    <source>
        <dbReference type="EMBL" id="KAJ9613962.1"/>
    </source>
</evidence>
<proteinExistence type="predicted"/>
<dbReference type="EMBL" id="JAPDRK010000003">
    <property type="protein sequence ID" value="KAJ9613962.1"/>
    <property type="molecule type" value="Genomic_DNA"/>
</dbReference>
<dbReference type="Proteomes" id="UP001172673">
    <property type="component" value="Unassembled WGS sequence"/>
</dbReference>
<dbReference type="Pfam" id="PF23232">
    <property type="entry name" value="AAA_lid_13"/>
    <property type="match status" value="1"/>
</dbReference>
<evidence type="ECO:0000259" key="1">
    <source>
        <dbReference type="Pfam" id="PF00004"/>
    </source>
</evidence>
<comment type="caution">
    <text evidence="3">The sequence shown here is derived from an EMBL/GenBank/DDBJ whole genome shotgun (WGS) entry which is preliminary data.</text>
</comment>
<dbReference type="PANTHER" id="PTHR46411:SF3">
    <property type="entry name" value="AAA+ ATPASE DOMAIN-CONTAINING PROTEIN"/>
    <property type="match status" value="1"/>
</dbReference>
<dbReference type="Pfam" id="PF00004">
    <property type="entry name" value="AAA"/>
    <property type="match status" value="1"/>
</dbReference>
<evidence type="ECO:0008006" key="5">
    <source>
        <dbReference type="Google" id="ProtNLM"/>
    </source>
</evidence>
<sequence>MSAGDLGLDPSGIEDSLNLVLDMVSKWNAVLLLDEADVFLEARSSHDLERNKMVSIFLRVLEYYEGVLFLTTNRVKNIDEAFHSRIHVTINYPNLSIESRRVIWNTFLGDDHPISAKDLDRLAKVNLNGRQIKNILKTAQMLARSGEGKQGQTREGKRGVKVGMHHLETILAIERGTQWE</sequence>
<dbReference type="InterPro" id="IPR003959">
    <property type="entry name" value="ATPase_AAA_core"/>
</dbReference>
<evidence type="ECO:0000259" key="2">
    <source>
        <dbReference type="Pfam" id="PF23232"/>
    </source>
</evidence>
<gene>
    <name evidence="3" type="ORF">H2200_002098</name>
</gene>
<feature type="domain" description="AAA+ ATPase lid" evidence="2">
    <location>
        <begin position="120"/>
        <end position="175"/>
    </location>
</feature>
<accession>A0AA38XI91</accession>
<dbReference type="GO" id="GO:0005524">
    <property type="term" value="F:ATP binding"/>
    <property type="evidence" value="ECO:0007669"/>
    <property type="project" value="InterPro"/>
</dbReference>
<dbReference type="Gene3D" id="3.40.50.300">
    <property type="entry name" value="P-loop containing nucleotide triphosphate hydrolases"/>
    <property type="match status" value="1"/>
</dbReference>
<dbReference type="InterPro" id="IPR056599">
    <property type="entry name" value="AAA_lid_fung"/>
</dbReference>
<dbReference type="PANTHER" id="PTHR46411">
    <property type="entry name" value="FAMILY ATPASE, PUTATIVE-RELATED"/>
    <property type="match status" value="1"/>
</dbReference>
<dbReference type="InterPro" id="IPR027417">
    <property type="entry name" value="P-loop_NTPase"/>
</dbReference>
<protein>
    <recommendedName>
        <fullName evidence="5">ATPase AAA-type core domain-containing protein</fullName>
    </recommendedName>
</protein>
<evidence type="ECO:0000313" key="4">
    <source>
        <dbReference type="Proteomes" id="UP001172673"/>
    </source>
</evidence>
<keyword evidence="4" id="KW-1185">Reference proteome</keyword>
<dbReference type="AlphaFoldDB" id="A0AA38XI91"/>
<organism evidence="3 4">
    <name type="scientific">Cladophialophora chaetospira</name>
    <dbReference type="NCBI Taxonomy" id="386627"/>
    <lineage>
        <taxon>Eukaryota</taxon>
        <taxon>Fungi</taxon>
        <taxon>Dikarya</taxon>
        <taxon>Ascomycota</taxon>
        <taxon>Pezizomycotina</taxon>
        <taxon>Eurotiomycetes</taxon>
        <taxon>Chaetothyriomycetidae</taxon>
        <taxon>Chaetothyriales</taxon>
        <taxon>Herpotrichiellaceae</taxon>
        <taxon>Cladophialophora</taxon>
    </lineage>
</organism>